<proteinExistence type="predicted"/>
<dbReference type="Proteomes" id="UP000477722">
    <property type="component" value="Unassembled WGS sequence"/>
</dbReference>
<name>A0A6G4WU56_9ACTN</name>
<sequence length="50" mass="5496">MELDLAPTPYPGCMVCSGYQQALADLIRADPSRAADARVLWTRHLANEHA</sequence>
<accession>A0A6G4WU56</accession>
<gene>
    <name evidence="1" type="ORF">G5C65_07355</name>
</gene>
<feature type="non-terminal residue" evidence="1">
    <location>
        <position position="50"/>
    </location>
</feature>
<keyword evidence="2" id="KW-1185">Reference proteome</keyword>
<dbReference type="AlphaFoldDB" id="A0A6G4WU56"/>
<dbReference type="EMBL" id="JAAKZZ010000046">
    <property type="protein sequence ID" value="NGO68170.1"/>
    <property type="molecule type" value="Genomic_DNA"/>
</dbReference>
<evidence type="ECO:0000313" key="1">
    <source>
        <dbReference type="EMBL" id="NGO68170.1"/>
    </source>
</evidence>
<organism evidence="1 2">
    <name type="scientific">Streptomyces boncukensis</name>
    <dbReference type="NCBI Taxonomy" id="2711219"/>
    <lineage>
        <taxon>Bacteria</taxon>
        <taxon>Bacillati</taxon>
        <taxon>Actinomycetota</taxon>
        <taxon>Actinomycetes</taxon>
        <taxon>Kitasatosporales</taxon>
        <taxon>Streptomycetaceae</taxon>
        <taxon>Streptomyces</taxon>
    </lineage>
</organism>
<comment type="caution">
    <text evidence="1">The sequence shown here is derived from an EMBL/GenBank/DDBJ whole genome shotgun (WGS) entry which is preliminary data.</text>
</comment>
<protein>
    <submittedName>
        <fullName evidence="1">Uncharacterized protein</fullName>
    </submittedName>
</protein>
<evidence type="ECO:0000313" key="2">
    <source>
        <dbReference type="Proteomes" id="UP000477722"/>
    </source>
</evidence>
<reference evidence="1 2" key="1">
    <citation type="submission" date="2020-02" db="EMBL/GenBank/DDBJ databases">
        <title>Whole-genome analyses of novel actinobacteria.</title>
        <authorList>
            <person name="Sahin N."/>
            <person name="Tatar D."/>
        </authorList>
    </citation>
    <scope>NUCLEOTIDE SEQUENCE [LARGE SCALE GENOMIC DNA]</scope>
    <source>
        <strain evidence="1 2">SB3404</strain>
    </source>
</reference>